<name>A0A917UMI5_9ACTN</name>
<comment type="caution">
    <text evidence="2">The sequence shown here is derived from an EMBL/GenBank/DDBJ whole genome shotgun (WGS) entry which is preliminary data.</text>
</comment>
<gene>
    <name evidence="2" type="ORF">GCM10012282_77220</name>
</gene>
<evidence type="ECO:0000313" key="2">
    <source>
        <dbReference type="EMBL" id="GGJ68786.1"/>
    </source>
</evidence>
<reference evidence="2" key="1">
    <citation type="journal article" date="2014" name="Int. J. Syst. Evol. Microbiol.">
        <title>Complete genome sequence of Corynebacterium casei LMG S-19264T (=DSM 44701T), isolated from a smear-ripened cheese.</title>
        <authorList>
            <consortium name="US DOE Joint Genome Institute (JGI-PGF)"/>
            <person name="Walter F."/>
            <person name="Albersmeier A."/>
            <person name="Kalinowski J."/>
            <person name="Ruckert C."/>
        </authorList>
    </citation>
    <scope>NUCLEOTIDE SEQUENCE</scope>
    <source>
        <strain evidence="2">CGMCC 4.7272</strain>
    </source>
</reference>
<feature type="transmembrane region" description="Helical" evidence="1">
    <location>
        <begin position="31"/>
        <end position="50"/>
    </location>
</feature>
<dbReference type="AlphaFoldDB" id="A0A917UMI5"/>
<organism evidence="2 3">
    <name type="scientific">Streptomyces lacrimifluminis</name>
    <dbReference type="NCBI Taxonomy" id="1500077"/>
    <lineage>
        <taxon>Bacteria</taxon>
        <taxon>Bacillati</taxon>
        <taxon>Actinomycetota</taxon>
        <taxon>Actinomycetes</taxon>
        <taxon>Kitasatosporales</taxon>
        <taxon>Streptomycetaceae</taxon>
        <taxon>Streptomyces</taxon>
    </lineage>
</organism>
<protein>
    <submittedName>
        <fullName evidence="2">Uncharacterized protein</fullName>
    </submittedName>
</protein>
<proteinExistence type="predicted"/>
<dbReference type="Proteomes" id="UP000625682">
    <property type="component" value="Unassembled WGS sequence"/>
</dbReference>
<accession>A0A917UMI5</accession>
<reference evidence="2" key="2">
    <citation type="submission" date="2020-09" db="EMBL/GenBank/DDBJ databases">
        <authorList>
            <person name="Sun Q."/>
            <person name="Zhou Y."/>
        </authorList>
    </citation>
    <scope>NUCLEOTIDE SEQUENCE</scope>
    <source>
        <strain evidence="2">CGMCC 4.7272</strain>
    </source>
</reference>
<dbReference type="EMBL" id="BMMU01000051">
    <property type="protein sequence ID" value="GGJ68786.1"/>
    <property type="molecule type" value="Genomic_DNA"/>
</dbReference>
<keyword evidence="1" id="KW-0472">Membrane</keyword>
<evidence type="ECO:0000256" key="1">
    <source>
        <dbReference type="SAM" id="Phobius"/>
    </source>
</evidence>
<keyword evidence="1" id="KW-1133">Transmembrane helix</keyword>
<evidence type="ECO:0000313" key="3">
    <source>
        <dbReference type="Proteomes" id="UP000625682"/>
    </source>
</evidence>
<keyword evidence="3" id="KW-1185">Reference proteome</keyword>
<sequence length="61" mass="6070">MSVSHLGNALGAWLGGLAITGGLSYTAPFSVGAGIVLSAVVVMAVAAHHARSSARRTGHRT</sequence>
<keyword evidence="1" id="KW-0812">Transmembrane</keyword>